<evidence type="ECO:0008006" key="3">
    <source>
        <dbReference type="Google" id="ProtNLM"/>
    </source>
</evidence>
<proteinExistence type="predicted"/>
<reference evidence="1 2" key="1">
    <citation type="submission" date="2013-12" db="EMBL/GenBank/DDBJ databases">
        <authorList>
            <consortium name="DOE Joint Genome Institute"/>
            <person name="Eisen J."/>
            <person name="Huntemann M."/>
            <person name="Han J."/>
            <person name="Chen A."/>
            <person name="Kyrpides N."/>
            <person name="Mavromatis K."/>
            <person name="Markowitz V."/>
            <person name="Palaniappan K."/>
            <person name="Ivanova N."/>
            <person name="Schaumberg A."/>
            <person name="Pati A."/>
            <person name="Liolios K."/>
            <person name="Nordberg H.P."/>
            <person name="Cantor M.N."/>
            <person name="Hua S.X."/>
            <person name="Woyke T."/>
        </authorList>
    </citation>
    <scope>NUCLEOTIDE SEQUENCE [LARGE SCALE GENOMIC DNA]</scope>
    <source>
        <strain evidence="2">DSM 19437</strain>
    </source>
</reference>
<evidence type="ECO:0000313" key="2">
    <source>
        <dbReference type="Proteomes" id="UP000003586"/>
    </source>
</evidence>
<evidence type="ECO:0000313" key="1">
    <source>
        <dbReference type="EMBL" id="AHF17799.1"/>
    </source>
</evidence>
<keyword evidence="2" id="KW-1185">Reference proteome</keyword>
<sequence length="258" mass="28365">MVVCSVKTHAQGVAVTPSRIFFNAAAGQAITERIRVSNTDSQMLVLSATVRDWYRDSLGNKVYFPAGSLPASNANWIRVDPVQLMLRPHETKEVAVSILVPDSSRGVTNSMLFLTQVNERKPVTGTDKSGKKIAMYIKVEVGIHLYNTVPGLNRKDLEFIAFEDKGANSDSTRRLALTIRNRGEVPTDAMLRCELTHKTSGNSIKIPARAISMLPGATEVIYITIPAREVKGKYQAVAILDYGDGTDLKVAQKEIVYE</sequence>
<dbReference type="Proteomes" id="UP000003586">
    <property type="component" value="Chromosome"/>
</dbReference>
<dbReference type="HOGENOM" id="CLU_087886_0_0_10"/>
<protein>
    <recommendedName>
        <fullName evidence="3">Molecular chaperone</fullName>
    </recommendedName>
</protein>
<dbReference type="STRING" id="929713.NIASO_14455"/>
<gene>
    <name evidence="1" type="ORF">NIASO_14455</name>
</gene>
<dbReference type="KEGG" id="nso:NIASO_14455"/>
<organism evidence="1 2">
    <name type="scientific">Niabella soli DSM 19437</name>
    <dbReference type="NCBI Taxonomy" id="929713"/>
    <lineage>
        <taxon>Bacteria</taxon>
        <taxon>Pseudomonadati</taxon>
        <taxon>Bacteroidota</taxon>
        <taxon>Chitinophagia</taxon>
        <taxon>Chitinophagales</taxon>
        <taxon>Chitinophagaceae</taxon>
        <taxon>Niabella</taxon>
    </lineage>
</organism>
<dbReference type="AlphaFoldDB" id="W0F8L5"/>
<dbReference type="eggNOG" id="COG3121">
    <property type="taxonomic scope" value="Bacteria"/>
</dbReference>
<dbReference type="OrthoDB" id="1419910at2"/>
<name>W0F8L5_9BACT</name>
<dbReference type="EMBL" id="CP007035">
    <property type="protein sequence ID" value="AHF17799.1"/>
    <property type="molecule type" value="Genomic_DNA"/>
</dbReference>
<accession>W0F8L5</accession>
<dbReference type="RefSeq" id="WP_025298969.1">
    <property type="nucleotide sequence ID" value="NZ_CP007035.1"/>
</dbReference>